<dbReference type="AlphaFoldDB" id="A0A9J2Q2X7"/>
<proteinExistence type="predicted"/>
<reference evidence="2" key="1">
    <citation type="submission" date="2023-03" db="UniProtKB">
        <authorList>
            <consortium name="WormBaseParasite"/>
        </authorList>
    </citation>
    <scope>IDENTIFICATION</scope>
</reference>
<accession>A0A9J2Q2X7</accession>
<name>A0A9J2Q2X7_ASCLU</name>
<dbReference type="Proteomes" id="UP000036681">
    <property type="component" value="Unplaced"/>
</dbReference>
<keyword evidence="1" id="KW-1185">Reference proteome</keyword>
<evidence type="ECO:0000313" key="1">
    <source>
        <dbReference type="Proteomes" id="UP000036681"/>
    </source>
</evidence>
<sequence length="153" mass="18003">MKGPSHIAGLQRWENFKLPTHIVAPDERRLVFVLQNSRNSGTRRGHLHRLISLNRIGIHDLHLNDFCILYHLRRIFLVKMYLNFNSNIGLYFSLCLSLSLAYNTANNYFDCIFNQQCHNNKSKLYILGLLSLLPRRSFFFSTHFITKTYLTIT</sequence>
<dbReference type="WBParaSite" id="ALUE_0001654301-mRNA-1">
    <property type="protein sequence ID" value="ALUE_0001654301-mRNA-1"/>
    <property type="gene ID" value="ALUE_0001654301"/>
</dbReference>
<organism evidence="1 2">
    <name type="scientific">Ascaris lumbricoides</name>
    <name type="common">Giant roundworm</name>
    <dbReference type="NCBI Taxonomy" id="6252"/>
    <lineage>
        <taxon>Eukaryota</taxon>
        <taxon>Metazoa</taxon>
        <taxon>Ecdysozoa</taxon>
        <taxon>Nematoda</taxon>
        <taxon>Chromadorea</taxon>
        <taxon>Rhabditida</taxon>
        <taxon>Spirurina</taxon>
        <taxon>Ascaridomorpha</taxon>
        <taxon>Ascaridoidea</taxon>
        <taxon>Ascarididae</taxon>
        <taxon>Ascaris</taxon>
    </lineage>
</organism>
<protein>
    <submittedName>
        <fullName evidence="2">Dipeptidylpeptidase IV N-terminal domain-containing protein</fullName>
    </submittedName>
</protein>
<evidence type="ECO:0000313" key="2">
    <source>
        <dbReference type="WBParaSite" id="ALUE_0001654301-mRNA-1"/>
    </source>
</evidence>